<dbReference type="AlphaFoldDB" id="A0A8K0GFL8"/>
<evidence type="ECO:0000313" key="4">
    <source>
        <dbReference type="EMBL" id="KAF2902865.1"/>
    </source>
</evidence>
<dbReference type="PANTHER" id="PTHR31974">
    <property type="entry name" value="BIOGENESIS OF LYSOSOME-RELATED ORGANELLES COMPLEX 1 SUBUNIT 3"/>
    <property type="match status" value="1"/>
</dbReference>
<dbReference type="Proteomes" id="UP000801492">
    <property type="component" value="Unassembled WGS sequence"/>
</dbReference>
<feature type="compositionally biased region" description="Polar residues" evidence="3">
    <location>
        <begin position="52"/>
        <end position="62"/>
    </location>
</feature>
<dbReference type="OrthoDB" id="5984572at2759"/>
<keyword evidence="5" id="KW-1185">Reference proteome</keyword>
<protein>
    <recommendedName>
        <fullName evidence="2">Biogenesis of lysosome-related organelles complex 1 subunit 3</fullName>
    </recommendedName>
</protein>
<evidence type="ECO:0000256" key="3">
    <source>
        <dbReference type="SAM" id="MobiDB-lite"/>
    </source>
</evidence>
<dbReference type="PANTHER" id="PTHR31974:SF2">
    <property type="entry name" value="BIOGENESIS OF LYSOSOME-RELATED ORGANELLES COMPLEX 1 SUBUNIT 3"/>
    <property type="match status" value="1"/>
</dbReference>
<feature type="compositionally biased region" description="Basic and acidic residues" evidence="3">
    <location>
        <begin position="64"/>
        <end position="73"/>
    </location>
</feature>
<dbReference type="GO" id="GO:0031083">
    <property type="term" value="C:BLOC-1 complex"/>
    <property type="evidence" value="ECO:0007669"/>
    <property type="project" value="TreeGrafter"/>
</dbReference>
<dbReference type="Pfam" id="PF15753">
    <property type="entry name" value="BLOC1S3"/>
    <property type="match status" value="1"/>
</dbReference>
<evidence type="ECO:0000313" key="5">
    <source>
        <dbReference type="Proteomes" id="UP000801492"/>
    </source>
</evidence>
<dbReference type="InterPro" id="IPR017245">
    <property type="entry name" value="BLOC-1_complex_su-3"/>
</dbReference>
<feature type="compositionally biased region" description="Acidic residues" evidence="3">
    <location>
        <begin position="40"/>
        <end position="50"/>
    </location>
</feature>
<reference evidence="4" key="1">
    <citation type="submission" date="2019-08" db="EMBL/GenBank/DDBJ databases">
        <title>The genome of the North American firefly Photinus pyralis.</title>
        <authorList>
            <consortium name="Photinus pyralis genome working group"/>
            <person name="Fallon T.R."/>
            <person name="Sander Lower S.E."/>
            <person name="Weng J.-K."/>
        </authorList>
    </citation>
    <scope>NUCLEOTIDE SEQUENCE</scope>
    <source>
        <strain evidence="4">TRF0915ILg1</strain>
        <tissue evidence="4">Whole body</tissue>
    </source>
</reference>
<gene>
    <name evidence="4" type="ORF">ILUMI_03323</name>
</gene>
<comment type="similarity">
    <text evidence="1">Belongs to the BLOC1S3 family.</text>
</comment>
<sequence>MINSSVIISGEASETDSDDEISPRFSRNAMNTSIQGEIITGEDSESDDENAGSISSAASALTQPERDMDKTEALPEINRNESLLHRKLKECNHHLYSDLEMFCQTIISQAGKNLSTIDQQLLKSQITLQTAVPSLRSLNINSALLKERLQSILSSKFISNIKTKSQ</sequence>
<name>A0A8K0GFL8_IGNLU</name>
<evidence type="ECO:0000256" key="2">
    <source>
        <dbReference type="ARBA" id="ARBA00019581"/>
    </source>
</evidence>
<feature type="region of interest" description="Disordered" evidence="3">
    <location>
        <begin position="1"/>
        <end position="73"/>
    </location>
</feature>
<dbReference type="EMBL" id="VTPC01001162">
    <property type="protein sequence ID" value="KAF2902865.1"/>
    <property type="molecule type" value="Genomic_DNA"/>
</dbReference>
<proteinExistence type="inferred from homology"/>
<comment type="caution">
    <text evidence="4">The sequence shown here is derived from an EMBL/GenBank/DDBJ whole genome shotgun (WGS) entry which is preliminary data.</text>
</comment>
<accession>A0A8K0GFL8</accession>
<evidence type="ECO:0000256" key="1">
    <source>
        <dbReference type="ARBA" id="ARBA00008942"/>
    </source>
</evidence>
<organism evidence="4 5">
    <name type="scientific">Ignelater luminosus</name>
    <name type="common">Cucubano</name>
    <name type="synonym">Pyrophorus luminosus</name>
    <dbReference type="NCBI Taxonomy" id="2038154"/>
    <lineage>
        <taxon>Eukaryota</taxon>
        <taxon>Metazoa</taxon>
        <taxon>Ecdysozoa</taxon>
        <taxon>Arthropoda</taxon>
        <taxon>Hexapoda</taxon>
        <taxon>Insecta</taxon>
        <taxon>Pterygota</taxon>
        <taxon>Neoptera</taxon>
        <taxon>Endopterygota</taxon>
        <taxon>Coleoptera</taxon>
        <taxon>Polyphaga</taxon>
        <taxon>Elateriformia</taxon>
        <taxon>Elateroidea</taxon>
        <taxon>Elateridae</taxon>
        <taxon>Agrypninae</taxon>
        <taxon>Pyrophorini</taxon>
        <taxon>Ignelater</taxon>
    </lineage>
</organism>